<evidence type="ECO:0008006" key="3">
    <source>
        <dbReference type="Google" id="ProtNLM"/>
    </source>
</evidence>
<accession>A0A5S5C530</accession>
<comment type="caution">
    <text evidence="1">The sequence shown here is derived from an EMBL/GenBank/DDBJ whole genome shotgun (WGS) entry which is preliminary data.</text>
</comment>
<organism evidence="1 2">
    <name type="scientific">Aquimarina intermedia</name>
    <dbReference type="NCBI Taxonomy" id="350814"/>
    <lineage>
        <taxon>Bacteria</taxon>
        <taxon>Pseudomonadati</taxon>
        <taxon>Bacteroidota</taxon>
        <taxon>Flavobacteriia</taxon>
        <taxon>Flavobacteriales</taxon>
        <taxon>Flavobacteriaceae</taxon>
        <taxon>Aquimarina</taxon>
    </lineage>
</organism>
<keyword evidence="2" id="KW-1185">Reference proteome</keyword>
<evidence type="ECO:0000313" key="2">
    <source>
        <dbReference type="Proteomes" id="UP000324376"/>
    </source>
</evidence>
<gene>
    <name evidence="1" type="ORF">BD809_10457</name>
</gene>
<protein>
    <recommendedName>
        <fullName evidence="3">Lipoprotein</fullName>
    </recommendedName>
</protein>
<dbReference type="AlphaFoldDB" id="A0A5S5C530"/>
<sequence length="47" mass="5408">MKKLITVFAVGALFISCEKSELNEETSEINEYEIYQVDKNRVSRPKG</sequence>
<dbReference type="Proteomes" id="UP000324376">
    <property type="component" value="Unassembled WGS sequence"/>
</dbReference>
<name>A0A5S5C530_9FLAO</name>
<reference evidence="1 2" key="1">
    <citation type="submission" date="2019-07" db="EMBL/GenBank/DDBJ databases">
        <title>Genomic Encyclopedia of Archaeal and Bacterial Type Strains, Phase II (KMG-II): from individual species to whole genera.</title>
        <authorList>
            <person name="Goeker M."/>
        </authorList>
    </citation>
    <scope>NUCLEOTIDE SEQUENCE [LARGE SCALE GENOMIC DNA]</scope>
    <source>
        <strain evidence="1 2">DSM 17527</strain>
    </source>
</reference>
<dbReference type="EMBL" id="VNHU01000004">
    <property type="protein sequence ID" value="TYP74239.1"/>
    <property type="molecule type" value="Genomic_DNA"/>
</dbReference>
<dbReference type="PROSITE" id="PS51257">
    <property type="entry name" value="PROKAR_LIPOPROTEIN"/>
    <property type="match status" value="1"/>
</dbReference>
<proteinExistence type="predicted"/>
<evidence type="ECO:0000313" key="1">
    <source>
        <dbReference type="EMBL" id="TYP74239.1"/>
    </source>
</evidence>